<feature type="compositionally biased region" description="Acidic residues" evidence="1">
    <location>
        <begin position="334"/>
        <end position="347"/>
    </location>
</feature>
<proteinExistence type="predicted"/>
<dbReference type="EMBL" id="JAAAJA010000198">
    <property type="protein sequence ID" value="KAG0259004.1"/>
    <property type="molecule type" value="Genomic_DNA"/>
</dbReference>
<protein>
    <recommendedName>
        <fullName evidence="4">F-box domain-containing protein</fullName>
    </recommendedName>
</protein>
<name>A0A9P6Q3Y6_9FUNG</name>
<evidence type="ECO:0000313" key="3">
    <source>
        <dbReference type="Proteomes" id="UP000726737"/>
    </source>
</evidence>
<comment type="caution">
    <text evidence="2">The sequence shown here is derived from an EMBL/GenBank/DDBJ whole genome shotgun (WGS) entry which is preliminary data.</text>
</comment>
<dbReference type="AlphaFoldDB" id="A0A9P6Q3Y6"/>
<sequence length="614" mass="70675">MDHLAQFLMPSQFVRLRLVSRQFHAACEPYICLSLTENDFINDLEARDLFESAEGKVRIQKYRTREVPDMELLPRVIWSCPNLKELYLVIEDNIFDDEESYALFDMWFSQDRGSVSVQDMPPKLFPALRSLTLDILDGCNFELDNFVRIVSACTPNMESFTVKGSEFVGFTTLVNALDAWPKLHTLSLEVDALERTPILLNQGNKAREMLRYWRKHGRMKKVYPNVKTFEMKGDWEIMMRRLMFEMLPNVSSLFLQPVGRHWESGMEEIGFDSDGNMDMNSDNDLELYGNDNLGLYRLAARQPFVNLRRLVLVQMASIDHSIAQCLVGAHISESDIEEEDEDDDEYEGNNRRKTPPVVIGPQPLKALDLIHFYIEDGGLQQLGSILDDQGVSLQRLSLQNIGCHELDLNKFLARSCCRELRELEYLGDLDFLEDFDYFLCTAIDGDNGYDRHVQEKGKIKGQDMARAHAKAKAKVPIPGPSIDIFTWTRTLTTLHLGDMHQYQVPGEKLILNRFLRQLPKLVDFYIAYPLKDLELFEGLGRDGSGSGSDKDRQALDRPWLSGGIVGHDEQPYLETLSITLYKYSEISETQASDRMRSKFRFLEVLNVKKDEELD</sequence>
<evidence type="ECO:0000313" key="2">
    <source>
        <dbReference type="EMBL" id="KAG0259004.1"/>
    </source>
</evidence>
<accession>A0A9P6Q3Y6</accession>
<dbReference type="Gene3D" id="3.80.10.10">
    <property type="entry name" value="Ribonuclease Inhibitor"/>
    <property type="match status" value="1"/>
</dbReference>
<dbReference type="OrthoDB" id="2436349at2759"/>
<evidence type="ECO:0008006" key="4">
    <source>
        <dbReference type="Google" id="ProtNLM"/>
    </source>
</evidence>
<dbReference type="SUPFAM" id="SSF52047">
    <property type="entry name" value="RNI-like"/>
    <property type="match status" value="1"/>
</dbReference>
<keyword evidence="3" id="KW-1185">Reference proteome</keyword>
<organism evidence="2 3">
    <name type="scientific">Mortierella polycephala</name>
    <dbReference type="NCBI Taxonomy" id="41804"/>
    <lineage>
        <taxon>Eukaryota</taxon>
        <taxon>Fungi</taxon>
        <taxon>Fungi incertae sedis</taxon>
        <taxon>Mucoromycota</taxon>
        <taxon>Mortierellomycotina</taxon>
        <taxon>Mortierellomycetes</taxon>
        <taxon>Mortierellales</taxon>
        <taxon>Mortierellaceae</taxon>
        <taxon>Mortierella</taxon>
    </lineage>
</organism>
<evidence type="ECO:0000256" key="1">
    <source>
        <dbReference type="SAM" id="MobiDB-lite"/>
    </source>
</evidence>
<reference evidence="2" key="1">
    <citation type="journal article" date="2020" name="Fungal Divers.">
        <title>Resolving the Mortierellaceae phylogeny through synthesis of multi-gene phylogenetics and phylogenomics.</title>
        <authorList>
            <person name="Vandepol N."/>
            <person name="Liber J."/>
            <person name="Desiro A."/>
            <person name="Na H."/>
            <person name="Kennedy M."/>
            <person name="Barry K."/>
            <person name="Grigoriev I.V."/>
            <person name="Miller A.N."/>
            <person name="O'Donnell K."/>
            <person name="Stajich J.E."/>
            <person name="Bonito G."/>
        </authorList>
    </citation>
    <scope>NUCLEOTIDE SEQUENCE</scope>
    <source>
        <strain evidence="2">KOD948</strain>
    </source>
</reference>
<dbReference type="Proteomes" id="UP000726737">
    <property type="component" value="Unassembled WGS sequence"/>
</dbReference>
<feature type="region of interest" description="Disordered" evidence="1">
    <location>
        <begin position="333"/>
        <end position="357"/>
    </location>
</feature>
<gene>
    <name evidence="2" type="ORF">BG011_002867</name>
</gene>
<dbReference type="InterPro" id="IPR032675">
    <property type="entry name" value="LRR_dom_sf"/>
</dbReference>